<evidence type="ECO:0000256" key="1">
    <source>
        <dbReference type="ARBA" id="ARBA00023015"/>
    </source>
</evidence>
<evidence type="ECO:0000259" key="5">
    <source>
        <dbReference type="PROSITE" id="PS50977"/>
    </source>
</evidence>
<dbReference type="PANTHER" id="PTHR30055">
    <property type="entry name" value="HTH-TYPE TRANSCRIPTIONAL REGULATOR RUTR"/>
    <property type="match status" value="1"/>
</dbReference>
<accession>A0A9X1YNW4</accession>
<keyword evidence="3" id="KW-0804">Transcription</keyword>
<dbReference type="AlphaFoldDB" id="A0A9X1YNW4"/>
<organism evidence="6 7">
    <name type="scientific">Scleromatobacter humisilvae</name>
    <dbReference type="NCBI Taxonomy" id="2897159"/>
    <lineage>
        <taxon>Bacteria</taxon>
        <taxon>Pseudomonadati</taxon>
        <taxon>Pseudomonadota</taxon>
        <taxon>Betaproteobacteria</taxon>
        <taxon>Burkholderiales</taxon>
        <taxon>Sphaerotilaceae</taxon>
        <taxon>Scleromatobacter</taxon>
    </lineage>
</organism>
<reference evidence="6" key="1">
    <citation type="submission" date="2021-11" db="EMBL/GenBank/DDBJ databases">
        <title>BS-T2-15 a new species belonging to the Comamonadaceae family isolated from the soil of a French oak forest.</title>
        <authorList>
            <person name="Mieszkin S."/>
            <person name="Alain K."/>
        </authorList>
    </citation>
    <scope>NUCLEOTIDE SEQUENCE</scope>
    <source>
        <strain evidence="6">BS-T2-15</strain>
    </source>
</reference>
<dbReference type="InterPro" id="IPR001647">
    <property type="entry name" value="HTH_TetR"/>
</dbReference>
<dbReference type="PANTHER" id="PTHR30055:SF234">
    <property type="entry name" value="HTH-TYPE TRANSCRIPTIONAL REGULATOR BETI"/>
    <property type="match status" value="1"/>
</dbReference>
<dbReference type="InterPro" id="IPR009057">
    <property type="entry name" value="Homeodomain-like_sf"/>
</dbReference>
<dbReference type="Gene3D" id="1.10.357.10">
    <property type="entry name" value="Tetracycline Repressor, domain 2"/>
    <property type="match status" value="1"/>
</dbReference>
<dbReference type="InterPro" id="IPR050109">
    <property type="entry name" value="HTH-type_TetR-like_transc_reg"/>
</dbReference>
<evidence type="ECO:0000313" key="7">
    <source>
        <dbReference type="Proteomes" id="UP001139353"/>
    </source>
</evidence>
<dbReference type="PRINTS" id="PR00455">
    <property type="entry name" value="HTHTETR"/>
</dbReference>
<keyword evidence="1" id="KW-0805">Transcription regulation</keyword>
<dbReference type="PROSITE" id="PS50977">
    <property type="entry name" value="HTH_TETR_2"/>
    <property type="match status" value="1"/>
</dbReference>
<dbReference type="RefSeq" id="WP_275683921.1">
    <property type="nucleotide sequence ID" value="NZ_JAJLJH010000006.1"/>
</dbReference>
<name>A0A9X1YNW4_9BURK</name>
<evidence type="ECO:0000256" key="2">
    <source>
        <dbReference type="ARBA" id="ARBA00023125"/>
    </source>
</evidence>
<dbReference type="GO" id="GO:0003700">
    <property type="term" value="F:DNA-binding transcription factor activity"/>
    <property type="evidence" value="ECO:0007669"/>
    <property type="project" value="TreeGrafter"/>
</dbReference>
<keyword evidence="7" id="KW-1185">Reference proteome</keyword>
<evidence type="ECO:0000256" key="3">
    <source>
        <dbReference type="ARBA" id="ARBA00023163"/>
    </source>
</evidence>
<protein>
    <submittedName>
        <fullName evidence="6">TetR/AcrR family transcriptional regulator</fullName>
    </submittedName>
</protein>
<keyword evidence="2 4" id="KW-0238">DNA-binding</keyword>
<proteinExistence type="predicted"/>
<evidence type="ECO:0000256" key="4">
    <source>
        <dbReference type="PROSITE-ProRule" id="PRU00335"/>
    </source>
</evidence>
<gene>
    <name evidence="6" type="ORF">LPC04_19410</name>
</gene>
<dbReference type="Proteomes" id="UP001139353">
    <property type="component" value="Unassembled WGS sequence"/>
</dbReference>
<dbReference type="EMBL" id="JAJLJH010000006">
    <property type="protein sequence ID" value="MCK9687877.1"/>
    <property type="molecule type" value="Genomic_DNA"/>
</dbReference>
<sequence>MIVDAPIHTTASRRARILDAAARAFASHGYRASSLRDIAKDAGCSLTLLDHHFGSKAMLLEAVIKGQHENCQIRLARLKALLAPAATFQFEAFVALWANYEFDLYATREGRQYLTLMLKLSGDNEVDAELRRNLNCSESLVVQAFARAHPALDEDALRGAWFVASGALYAAVTSADEMGDLSESGTTTPARTRAIAFLVDGLRAYWRDAPG</sequence>
<comment type="caution">
    <text evidence="6">The sequence shown here is derived from an EMBL/GenBank/DDBJ whole genome shotgun (WGS) entry which is preliminary data.</text>
</comment>
<feature type="DNA-binding region" description="H-T-H motif" evidence="4">
    <location>
        <begin position="34"/>
        <end position="53"/>
    </location>
</feature>
<dbReference type="Pfam" id="PF00440">
    <property type="entry name" value="TetR_N"/>
    <property type="match status" value="1"/>
</dbReference>
<dbReference type="SUPFAM" id="SSF46689">
    <property type="entry name" value="Homeodomain-like"/>
    <property type="match status" value="1"/>
</dbReference>
<evidence type="ECO:0000313" key="6">
    <source>
        <dbReference type="EMBL" id="MCK9687877.1"/>
    </source>
</evidence>
<dbReference type="GO" id="GO:0000976">
    <property type="term" value="F:transcription cis-regulatory region binding"/>
    <property type="evidence" value="ECO:0007669"/>
    <property type="project" value="TreeGrafter"/>
</dbReference>
<feature type="domain" description="HTH tetR-type" evidence="5">
    <location>
        <begin position="11"/>
        <end position="71"/>
    </location>
</feature>